<feature type="compositionally biased region" description="Polar residues" evidence="1">
    <location>
        <begin position="1426"/>
        <end position="1446"/>
    </location>
</feature>
<feature type="compositionally biased region" description="Low complexity" evidence="1">
    <location>
        <begin position="11"/>
        <end position="20"/>
    </location>
</feature>
<proteinExistence type="predicted"/>
<feature type="compositionally biased region" description="Polar residues" evidence="1">
    <location>
        <begin position="240"/>
        <end position="249"/>
    </location>
</feature>
<reference evidence="3" key="1">
    <citation type="submission" date="2024-04" db="EMBL/GenBank/DDBJ databases">
        <authorList>
            <person name="Shaw F."/>
            <person name="Minotto A."/>
        </authorList>
    </citation>
    <scope>NUCLEOTIDE SEQUENCE [LARGE SCALE GENOMIC DNA]</scope>
</reference>
<feature type="region of interest" description="Disordered" evidence="1">
    <location>
        <begin position="1114"/>
        <end position="1145"/>
    </location>
</feature>
<feature type="compositionally biased region" description="Basic residues" evidence="1">
    <location>
        <begin position="1698"/>
        <end position="1714"/>
    </location>
</feature>
<accession>A0ABP1DTD6</accession>
<feature type="compositionally biased region" description="Low complexity" evidence="1">
    <location>
        <begin position="1183"/>
        <end position="1196"/>
    </location>
</feature>
<feature type="region of interest" description="Disordered" evidence="1">
    <location>
        <begin position="948"/>
        <end position="970"/>
    </location>
</feature>
<feature type="region of interest" description="Disordered" evidence="1">
    <location>
        <begin position="714"/>
        <end position="804"/>
    </location>
</feature>
<feature type="region of interest" description="Disordered" evidence="1">
    <location>
        <begin position="421"/>
        <end position="531"/>
    </location>
</feature>
<feature type="region of interest" description="Disordered" evidence="1">
    <location>
        <begin position="230"/>
        <end position="263"/>
    </location>
</feature>
<feature type="region of interest" description="Disordered" evidence="1">
    <location>
        <begin position="148"/>
        <end position="218"/>
    </location>
</feature>
<feature type="region of interest" description="Disordered" evidence="1">
    <location>
        <begin position="1963"/>
        <end position="2023"/>
    </location>
</feature>
<feature type="region of interest" description="Disordered" evidence="1">
    <location>
        <begin position="856"/>
        <end position="878"/>
    </location>
</feature>
<feature type="compositionally biased region" description="Polar residues" evidence="1">
    <location>
        <begin position="776"/>
        <end position="787"/>
    </location>
</feature>
<sequence length="2023" mass="217927">MRNTLPLLSRAQAAGSSTPTATPPQAVPTIRFISATPSVAADTSTSFNAVAPFASSSLAPREDAEVPRRRLVPKKSKLGLLGGNNKAKDKANKDFSDVVRRVGGGSTNGRGGFEIYVDQADDPDLGEILVVKKKKSRLGLDGMKWGALGETTNIPVTSSSQPEKKALPSENLLKVKGDDSQKWWSIGRGRKDSKEKAKENKPQAPPRSKTPEPSKPLESRARFNSLNAANLLSVPEHPNSVRSVTSPIEHSNGLLAPPSNNEPATGSLAVRAMRSVRSIARMKSWATLSGATTNSKEGHNTNNASTNMTATTSNVKTKEKGEEKKKKKKKEKEKTVRYSGSSFEAGALSAQASPMEPSFPTTATMKKKQSILGLGLPSTMRRTMRNVSTISNASSVVPPPATMNCLSADSAHLVLNAAGRPSSVISSGSSLRPPSTASGVSAFSGRSARSSTSSVVSVRWDEKGLQNVKEMQRKERKAKRESAASNGTDRKASKESRKSSEARRRTPISEIFPDVKVQRPPSVASHSTTKSSVLGGPIVNVEEATADGHSDHGGDTVMETPVKKVRPRPVSEQLLGKTRPQCIHQESDGVISILDAATNDLASLISRLDLEATPASCNGSPFNCSPLASFGSPSRTTLPADESPIKSRTLQRDQVLAGGLRESMASISSLRPYALAQSSHAIPTISEKPAMNAERIGQQIAPWSALDWEISPKKPVFRKPATGRPTHKRTLTPSPAIEPPPVFQPLKPAKRNISPVLTKSPTPSATTPRAGDPAQAPSSNTFGSKSSKMGVERSMEIDDDPMPSPCPVFRKSGGHIRSGSIVSAVGSTPSKLSLRKSSNEGSMPLAPEAKKVLGLTGTLGGSASTEPPVDPEDPDSDIPDELQVIIAGQSDEEFTRNFDDTVSFHRISPPPSPAESSRSIELPPVVVTTAMTAVASVPVFRAQVVDEEDNHADIDDAGNGSSEEDDTNKSFDFTGELQKLNESGASDRRSFVEQLENAFRTPARIDLGLDDGFLKASAPPIPPLPLNFRPMPSEDLVPRSVSDPEVTTTVENNTMDASFRDSAVSDTLDHLLAECQEDFCRPYPEMKRSNGSMRSKASDGQLNIDFKFGGKLSVPPALPEKEEKPLTLSDIIPPPSHYRSRSSSSILEDDSVLKSILAHVSEMPPPAVRPRANSDTSSRSFARDSSQISHGSSRSRTTSEASFTGFESFDEIRRGFEFGPTRPAFYPPPGANTSQSHSRTSHNKHESMYSVASVSSFGSVVNSGSVDPFGYFLSRPPSEDMSMSMSMSVDDTFSFMRKDPRRQRVDSDASSFYFRAPGVSQGSHQYRRGHRRNDSTMSTVSNAPPVSIYNKSFGVHRRNDSNTSASSVAQSYAMHGAYGGRASWARHRPDLSIDSVSSEYSAMRLGRPGIGDKMFDRDYGMPLTAISASPPESVSREPTNNPSNWDSIIDDHRTSAEDSLFEKTGYRSSYSSDESVFGFDGNHSDPGQLPPNHFRPLSMMSVASTHSAPKEDDTMISMIGGGHVRRRSVDSLIEASPCVKKGIEKRKQTLQKVGRVLKFDMGDDMPPPPVPKIISPGKTQITAKPSIASTSSLQFGGERMIKARQGLLERQSLEDSALMAHGEDLLASLCSQSTFSRPGPASRSRSSTVTESSGADTPPLSSSDGSSVSGGSQSSIDLGHLNTLLTGHTYPSSGIARARARQRARGTGHRRRISQAHVSRSSVYETIQEESFVLSSSPSPAKSSIPSVPASLTKAIASPVRDSVYIVDSDTQSLVSFSEDWDDERGIVGLRRYYALKSEAHETVVESKRVWLDTPFSIFAVQSFQPPSDKTGMQMMLEHSQKNYGPLPSELRPYRVRSRTSSRASPYPLRSLKSTLSPERTRSPRKSKTSSAFGDFSASRPFSFLDGDSTAPLQDVSTNVNVVSPPPVIDVKAFTPFAVKLDEAVKPEKNNIVLPVPARPRVTSSARRTALGWSKRSSGKASSKEQKENISQGTLATPGDSLRISRPRPRGRPTPARTATIRV</sequence>
<feature type="compositionally biased region" description="Basic and acidic residues" evidence="1">
    <location>
        <begin position="189"/>
        <end position="201"/>
    </location>
</feature>
<gene>
    <name evidence="2" type="ORF">GFSPODELE1_LOCUS7857</name>
</gene>
<feature type="compositionally biased region" description="Low complexity" evidence="1">
    <location>
        <begin position="300"/>
        <end position="314"/>
    </location>
</feature>
<feature type="compositionally biased region" description="Polar residues" evidence="1">
    <location>
        <begin position="150"/>
        <end position="161"/>
    </location>
</feature>
<protein>
    <submittedName>
        <fullName evidence="2">Uncharacterized protein</fullName>
    </submittedName>
</protein>
<feature type="compositionally biased region" description="Low complexity" evidence="1">
    <location>
        <begin position="1636"/>
        <end position="1653"/>
    </location>
</feature>
<name>A0ABP1DTD6_9APHY</name>
<feature type="compositionally biased region" description="Basic and acidic residues" evidence="1">
    <location>
        <begin position="459"/>
        <end position="504"/>
    </location>
</feature>
<feature type="region of interest" description="Disordered" evidence="1">
    <location>
        <begin position="1221"/>
        <end position="1242"/>
    </location>
</feature>
<feature type="region of interest" description="Disordered" evidence="1">
    <location>
        <begin position="1425"/>
        <end position="1448"/>
    </location>
</feature>
<organism evidence="2 3">
    <name type="scientific">Somion occarium</name>
    <dbReference type="NCBI Taxonomy" id="3059160"/>
    <lineage>
        <taxon>Eukaryota</taxon>
        <taxon>Fungi</taxon>
        <taxon>Dikarya</taxon>
        <taxon>Basidiomycota</taxon>
        <taxon>Agaricomycotina</taxon>
        <taxon>Agaricomycetes</taxon>
        <taxon>Polyporales</taxon>
        <taxon>Cerrenaceae</taxon>
        <taxon>Somion</taxon>
    </lineage>
</organism>
<feature type="region of interest" description="Disordered" evidence="1">
    <location>
        <begin position="1"/>
        <end position="26"/>
    </location>
</feature>
<feature type="region of interest" description="Disordered" evidence="1">
    <location>
        <begin position="290"/>
        <end position="338"/>
    </location>
</feature>
<feature type="compositionally biased region" description="Low complexity" evidence="1">
    <location>
        <begin position="1661"/>
        <end position="1674"/>
    </location>
</feature>
<feature type="compositionally biased region" description="Low complexity" evidence="1">
    <location>
        <begin position="2013"/>
        <end position="2023"/>
    </location>
</feature>
<feature type="region of interest" description="Disordered" evidence="1">
    <location>
        <begin position="1160"/>
        <end position="1202"/>
    </location>
</feature>
<feature type="compositionally biased region" description="Low complexity" evidence="1">
    <location>
        <begin position="421"/>
        <end position="458"/>
    </location>
</feature>
<evidence type="ECO:0000313" key="3">
    <source>
        <dbReference type="Proteomes" id="UP001497453"/>
    </source>
</evidence>
<dbReference type="Proteomes" id="UP001497453">
    <property type="component" value="Chromosome 6"/>
</dbReference>
<evidence type="ECO:0000256" key="1">
    <source>
        <dbReference type="SAM" id="MobiDB-lite"/>
    </source>
</evidence>
<feature type="compositionally biased region" description="Basic and acidic residues" evidence="1">
    <location>
        <begin position="209"/>
        <end position="218"/>
    </location>
</feature>
<feature type="compositionally biased region" description="Polar residues" evidence="1">
    <location>
        <begin position="755"/>
        <end position="767"/>
    </location>
</feature>
<evidence type="ECO:0000313" key="2">
    <source>
        <dbReference type="EMBL" id="CAL1710494.1"/>
    </source>
</evidence>
<feature type="compositionally biased region" description="Acidic residues" evidence="1">
    <location>
        <begin position="869"/>
        <end position="878"/>
    </location>
</feature>
<feature type="region of interest" description="Disordered" evidence="1">
    <location>
        <begin position="1690"/>
        <end position="1720"/>
    </location>
</feature>
<keyword evidence="3" id="KW-1185">Reference proteome</keyword>
<feature type="region of interest" description="Disordered" evidence="1">
    <location>
        <begin position="1842"/>
        <end position="1894"/>
    </location>
</feature>
<feature type="compositionally biased region" description="Basic and acidic residues" evidence="1">
    <location>
        <begin position="162"/>
        <end position="181"/>
    </location>
</feature>
<feature type="region of interest" description="Disordered" evidence="1">
    <location>
        <begin position="1320"/>
        <end position="1343"/>
    </location>
</feature>
<dbReference type="EMBL" id="OZ037949">
    <property type="protein sequence ID" value="CAL1710494.1"/>
    <property type="molecule type" value="Genomic_DNA"/>
</dbReference>
<feature type="region of interest" description="Disordered" evidence="1">
    <location>
        <begin position="1633"/>
        <end position="1674"/>
    </location>
</feature>